<keyword evidence="2 4" id="KW-0808">Transferase</keyword>
<dbReference type="RefSeq" id="WP_011611716.1">
    <property type="nucleotide sequence ID" value="NC_008312.1"/>
</dbReference>
<dbReference type="KEGG" id="ter:Tery_2110"/>
<accession>Q113H8</accession>
<dbReference type="eggNOG" id="ENOG502ZA0J">
    <property type="taxonomic scope" value="Bacteria"/>
</dbReference>
<feature type="domain" description="Sulfotransferase" evidence="3">
    <location>
        <begin position="33"/>
        <end position="274"/>
    </location>
</feature>
<dbReference type="EMBL" id="CP000393">
    <property type="protein sequence ID" value="ABG51346.1"/>
    <property type="molecule type" value="Genomic_DNA"/>
</dbReference>
<dbReference type="GO" id="GO:0008146">
    <property type="term" value="F:sulfotransferase activity"/>
    <property type="evidence" value="ECO:0007669"/>
    <property type="project" value="InterPro"/>
</dbReference>
<comment type="similarity">
    <text evidence="1">Belongs to the sulfotransferase 1 family.</text>
</comment>
<dbReference type="STRING" id="203124.Tery_2110"/>
<dbReference type="SUPFAM" id="SSF52540">
    <property type="entry name" value="P-loop containing nucleoside triphosphate hydrolases"/>
    <property type="match status" value="1"/>
</dbReference>
<dbReference type="PANTHER" id="PTHR11783">
    <property type="entry name" value="SULFOTRANSFERASE SULT"/>
    <property type="match status" value="1"/>
</dbReference>
<organism evidence="4">
    <name type="scientific">Trichodesmium erythraeum (strain IMS101)</name>
    <dbReference type="NCBI Taxonomy" id="203124"/>
    <lineage>
        <taxon>Bacteria</taxon>
        <taxon>Bacillati</taxon>
        <taxon>Cyanobacteriota</taxon>
        <taxon>Cyanophyceae</taxon>
        <taxon>Oscillatoriophycideae</taxon>
        <taxon>Oscillatoriales</taxon>
        <taxon>Microcoleaceae</taxon>
        <taxon>Trichodesmium</taxon>
    </lineage>
</organism>
<name>Q113H8_TRIEI</name>
<dbReference type="InterPro" id="IPR000863">
    <property type="entry name" value="Sulfotransferase_dom"/>
</dbReference>
<gene>
    <name evidence="4" type="ordered locus">Tery_2110</name>
</gene>
<dbReference type="OrthoDB" id="8446141at2"/>
<dbReference type="Pfam" id="PF00685">
    <property type="entry name" value="Sulfotransfer_1"/>
    <property type="match status" value="1"/>
</dbReference>
<evidence type="ECO:0000256" key="2">
    <source>
        <dbReference type="ARBA" id="ARBA00022679"/>
    </source>
</evidence>
<dbReference type="Gene3D" id="3.40.50.300">
    <property type="entry name" value="P-loop containing nucleotide triphosphate hydrolases"/>
    <property type="match status" value="1"/>
</dbReference>
<proteinExistence type="inferred from homology"/>
<dbReference type="HOGENOM" id="CLU_027239_3_0_3"/>
<evidence type="ECO:0000313" key="4">
    <source>
        <dbReference type="EMBL" id="ABG51346.1"/>
    </source>
</evidence>
<evidence type="ECO:0000259" key="3">
    <source>
        <dbReference type="Pfam" id="PF00685"/>
    </source>
</evidence>
<protein>
    <submittedName>
        <fullName evidence="4">Sulfotransferase</fullName>
    </submittedName>
</protein>
<reference evidence="4" key="1">
    <citation type="submission" date="2006-06" db="EMBL/GenBank/DDBJ databases">
        <title>Complete sequence of Trichodesmium erythraeum IMS101.</title>
        <authorList>
            <consortium name="US DOE Joint Genome Institute"/>
            <person name="Copeland A."/>
            <person name="Lucas S."/>
            <person name="Lapidus A."/>
            <person name="Barry K."/>
            <person name="Detter J.C."/>
            <person name="Glavina del Rio T."/>
            <person name="Hammon N."/>
            <person name="Israni S."/>
            <person name="Dalin E."/>
            <person name="Tice H."/>
            <person name="Pitluck S."/>
            <person name="Kiss H."/>
            <person name="Munk A.C."/>
            <person name="Brettin T."/>
            <person name="Bruce D."/>
            <person name="Han C."/>
            <person name="Tapia R."/>
            <person name="Gilna P."/>
            <person name="Schmutz J."/>
            <person name="Larimer F."/>
            <person name="Land M."/>
            <person name="Hauser L."/>
            <person name="Kyrpides N."/>
            <person name="Kim E."/>
            <person name="Richardson P."/>
        </authorList>
    </citation>
    <scope>NUCLEOTIDE SEQUENCE [LARGE SCALE GENOMIC DNA]</scope>
    <source>
        <strain evidence="4">IMS101</strain>
    </source>
</reference>
<dbReference type="AlphaFoldDB" id="Q113H8"/>
<evidence type="ECO:0000256" key="1">
    <source>
        <dbReference type="ARBA" id="ARBA00005771"/>
    </source>
</evidence>
<dbReference type="InterPro" id="IPR027417">
    <property type="entry name" value="P-loop_NTPase"/>
</dbReference>
<sequence length="297" mass="35391">MLPNYQSLPKNRIVIKSELQNSTIWDLIKPRNTDIVISSCYKSGTTLTQQIVNLMVNGHDDFESLHDLSPWVEEIFITPPENKKSWIESLSSPRILKSHLLFEALPCYPEWKYIYLVRDGRDVGLSLYHHYQSFLPEYFHENLPQDFAAFWDDFVETKEDKNQYWSYWKHIKSWWQVRNLPNVLLVHYHNLIYDKSQEIDRISEFLNLNINSSKKEMVLEKSSLEYMKSNWQKFQQKGVFQPNTFINKGVNGRWHNLLTTEQLKRYDIIMSEELETECAKWVKNAGFLPEINSIAFD</sequence>